<dbReference type="InterPro" id="IPR034122">
    <property type="entry name" value="Retropepsin-like_bacterial"/>
</dbReference>
<dbReference type="InterPro" id="IPR011969">
    <property type="entry name" value="Clan_AA_Asp_peptidase_C"/>
</dbReference>
<dbReference type="InterPro" id="IPR021109">
    <property type="entry name" value="Peptidase_aspartic_dom_sf"/>
</dbReference>
<evidence type="ECO:0000313" key="3">
    <source>
        <dbReference type="Proteomes" id="UP001218579"/>
    </source>
</evidence>
<keyword evidence="1" id="KW-0732">Signal</keyword>
<proteinExistence type="predicted"/>
<dbReference type="NCBIfam" id="TIGR02281">
    <property type="entry name" value="clan_AA_DTGA"/>
    <property type="match status" value="1"/>
</dbReference>
<comment type="caution">
    <text evidence="2">The sequence shown here is derived from an EMBL/GenBank/DDBJ whole genome shotgun (WGS) entry which is preliminary data.</text>
</comment>
<keyword evidence="2" id="KW-0378">Hydrolase</keyword>
<name>A0ABT5HHR2_9CAUL</name>
<organism evidence="2 3">
    <name type="scientific">Asticcacaulis machinosus</name>
    <dbReference type="NCBI Taxonomy" id="2984211"/>
    <lineage>
        <taxon>Bacteria</taxon>
        <taxon>Pseudomonadati</taxon>
        <taxon>Pseudomonadota</taxon>
        <taxon>Alphaproteobacteria</taxon>
        <taxon>Caulobacterales</taxon>
        <taxon>Caulobacteraceae</taxon>
        <taxon>Asticcacaulis</taxon>
    </lineage>
</organism>
<dbReference type="PROSITE" id="PS00141">
    <property type="entry name" value="ASP_PROTEASE"/>
    <property type="match status" value="1"/>
</dbReference>
<feature type="chain" id="PRO_5046312020" evidence="1">
    <location>
        <begin position="25"/>
        <end position="173"/>
    </location>
</feature>
<evidence type="ECO:0000313" key="2">
    <source>
        <dbReference type="EMBL" id="MDC7675785.1"/>
    </source>
</evidence>
<dbReference type="RefSeq" id="WP_272744105.1">
    <property type="nucleotide sequence ID" value="NZ_JAQQKV010000001.1"/>
</dbReference>
<dbReference type="GO" id="GO:0008233">
    <property type="term" value="F:peptidase activity"/>
    <property type="evidence" value="ECO:0007669"/>
    <property type="project" value="UniProtKB-KW"/>
</dbReference>
<dbReference type="Pfam" id="PF13975">
    <property type="entry name" value="gag-asp_proteas"/>
    <property type="match status" value="1"/>
</dbReference>
<dbReference type="Gene3D" id="2.40.70.10">
    <property type="entry name" value="Acid Proteases"/>
    <property type="match status" value="1"/>
</dbReference>
<dbReference type="SUPFAM" id="SSF50630">
    <property type="entry name" value="Acid proteases"/>
    <property type="match status" value="1"/>
</dbReference>
<reference evidence="2 3" key="1">
    <citation type="submission" date="2023-01" db="EMBL/GenBank/DDBJ databases">
        <title>Novel species of the genus Asticcacaulis isolated from rivers.</title>
        <authorList>
            <person name="Lu H."/>
        </authorList>
    </citation>
    <scope>NUCLEOTIDE SEQUENCE [LARGE SCALE GENOMIC DNA]</scope>
    <source>
        <strain evidence="2 3">LKC15W</strain>
    </source>
</reference>
<dbReference type="GO" id="GO:0006508">
    <property type="term" value="P:proteolysis"/>
    <property type="evidence" value="ECO:0007669"/>
    <property type="project" value="UniProtKB-KW"/>
</dbReference>
<dbReference type="InterPro" id="IPR001969">
    <property type="entry name" value="Aspartic_peptidase_AS"/>
</dbReference>
<keyword evidence="2" id="KW-0645">Protease</keyword>
<sequence length="173" mass="18257">MLKSAVILTCAVACALFTGHTVMALDDNLSAQSVKAEVMPVQTIPSPPANSGSTTSIPKSQDGHYWAEARVNDASVKFLVDTGATIVALTPSDALRLGVDADELRYDRQVTTAMGQTAAAVVKLRSVHIGQTEVRDVDAIVIREGLSTSLLGMSYLGRLSGFEATRTALILKP</sequence>
<dbReference type="CDD" id="cd05483">
    <property type="entry name" value="retropepsin_like_bacteria"/>
    <property type="match status" value="1"/>
</dbReference>
<protein>
    <submittedName>
        <fullName evidence="2">TIGR02281 family clan AA aspartic protease</fullName>
        <ecNumber evidence="2">3.4.23.-</ecNumber>
    </submittedName>
</protein>
<dbReference type="EMBL" id="JAQQKV010000001">
    <property type="protein sequence ID" value="MDC7675785.1"/>
    <property type="molecule type" value="Genomic_DNA"/>
</dbReference>
<accession>A0ABT5HHR2</accession>
<feature type="signal peptide" evidence="1">
    <location>
        <begin position="1"/>
        <end position="24"/>
    </location>
</feature>
<evidence type="ECO:0000256" key="1">
    <source>
        <dbReference type="SAM" id="SignalP"/>
    </source>
</evidence>
<dbReference type="Proteomes" id="UP001218579">
    <property type="component" value="Unassembled WGS sequence"/>
</dbReference>
<dbReference type="EC" id="3.4.23.-" evidence="2"/>
<gene>
    <name evidence="2" type="ORF">PQU98_06575</name>
</gene>
<keyword evidence="3" id="KW-1185">Reference proteome</keyword>